<feature type="non-terminal residue" evidence="1">
    <location>
        <position position="1"/>
    </location>
</feature>
<name>A0ABN7XAM3_GIGMA</name>
<evidence type="ECO:0000313" key="2">
    <source>
        <dbReference type="Proteomes" id="UP000789901"/>
    </source>
</evidence>
<accession>A0ABN7XAM3</accession>
<proteinExistence type="predicted"/>
<reference evidence="1 2" key="1">
    <citation type="submission" date="2021-06" db="EMBL/GenBank/DDBJ databases">
        <authorList>
            <person name="Kallberg Y."/>
            <person name="Tangrot J."/>
            <person name="Rosling A."/>
        </authorList>
    </citation>
    <scope>NUCLEOTIDE SEQUENCE [LARGE SCALE GENOMIC DNA]</scope>
    <source>
        <strain evidence="1 2">120-4 pot B 10/14</strain>
    </source>
</reference>
<evidence type="ECO:0000313" key="1">
    <source>
        <dbReference type="EMBL" id="CAG8851440.1"/>
    </source>
</evidence>
<comment type="caution">
    <text evidence="1">The sequence shown here is derived from an EMBL/GenBank/DDBJ whole genome shotgun (WGS) entry which is preliminary data.</text>
</comment>
<dbReference type="Proteomes" id="UP000789901">
    <property type="component" value="Unassembled WGS sequence"/>
</dbReference>
<organism evidence="1 2">
    <name type="scientific">Gigaspora margarita</name>
    <dbReference type="NCBI Taxonomy" id="4874"/>
    <lineage>
        <taxon>Eukaryota</taxon>
        <taxon>Fungi</taxon>
        <taxon>Fungi incertae sedis</taxon>
        <taxon>Mucoromycota</taxon>
        <taxon>Glomeromycotina</taxon>
        <taxon>Glomeromycetes</taxon>
        <taxon>Diversisporales</taxon>
        <taxon>Gigasporaceae</taxon>
        <taxon>Gigaspora</taxon>
    </lineage>
</organism>
<keyword evidence="2" id="KW-1185">Reference proteome</keyword>
<dbReference type="EMBL" id="CAJVQB010106122">
    <property type="protein sequence ID" value="CAG8851440.1"/>
    <property type="molecule type" value="Genomic_DNA"/>
</dbReference>
<gene>
    <name evidence="1" type="ORF">GMARGA_LOCUS40743</name>
</gene>
<sequence length="75" mass="8821">ILSLSNAWNLIIVNELRKWTNLLKKKAEVLACNMKEKKIQSKVELRFEEENFYQNSELVVEETENRKKNIGQKAG</sequence>
<protein>
    <submittedName>
        <fullName evidence="1">34044_t:CDS:1</fullName>
    </submittedName>
</protein>